<feature type="transmembrane region" description="Helical" evidence="7">
    <location>
        <begin position="248"/>
        <end position="266"/>
    </location>
</feature>
<feature type="transmembrane region" description="Helical" evidence="7">
    <location>
        <begin position="87"/>
        <end position="111"/>
    </location>
</feature>
<dbReference type="PROSITE" id="PS50850">
    <property type="entry name" value="MFS"/>
    <property type="match status" value="1"/>
</dbReference>
<evidence type="ECO:0000313" key="9">
    <source>
        <dbReference type="EMBL" id="GAA1771487.1"/>
    </source>
</evidence>
<dbReference type="InterPro" id="IPR005829">
    <property type="entry name" value="Sugar_transporter_CS"/>
</dbReference>
<name>A0ABP4XB86_9ACTN</name>
<dbReference type="PROSITE" id="PS00216">
    <property type="entry name" value="SUGAR_TRANSPORT_1"/>
    <property type="match status" value="1"/>
</dbReference>
<dbReference type="EMBL" id="BAAALS010000030">
    <property type="protein sequence ID" value="GAA1771487.1"/>
    <property type="molecule type" value="Genomic_DNA"/>
</dbReference>
<dbReference type="CDD" id="cd17329">
    <property type="entry name" value="MFS_MdtH_MDR_like"/>
    <property type="match status" value="1"/>
</dbReference>
<sequence>METAGGLPSGFWYLWTGTLINRIGSFVLILLSVYLTHERGFTPTFAGLVIGLWGAGGALGTLVGGVLADRWGRKPTYLTFLYSSSALMLALGFAHSALLVAVTVFLLGMAAEGSRPAMSALMIDIVGPHERLRAFSLNYWVINLGFAFSAIAAGALANVDYLLIFIVDAVSTAAAATVVAIKVRDTHRGTRGQRTPRPAAGGSLLSVFADRVFLGFFACNLLLALVFMQHISTLPLAMTGDGLSTGTYGLVIAINGILIVAGQLFVPRLLRHVPRAHALALGAVLVGVGFALTAFAGAAWFYAISVVIWTLGEMADAPSKSALLADLSPSWMRGRYQGASSLAWSMASFGAPIIGAAVQQHLGNATLWLGCLVVSLLVAAGHLLMGPARERRAVELRAAELAAAASSSANPRLVPAA</sequence>
<dbReference type="SUPFAM" id="SSF103473">
    <property type="entry name" value="MFS general substrate transporter"/>
    <property type="match status" value="1"/>
</dbReference>
<protein>
    <submittedName>
        <fullName evidence="9">MFS transporter</fullName>
    </submittedName>
</protein>
<evidence type="ECO:0000256" key="7">
    <source>
        <dbReference type="SAM" id="Phobius"/>
    </source>
</evidence>
<reference evidence="10" key="1">
    <citation type="journal article" date="2019" name="Int. J. Syst. Evol. Microbiol.">
        <title>The Global Catalogue of Microorganisms (GCM) 10K type strain sequencing project: providing services to taxonomists for standard genome sequencing and annotation.</title>
        <authorList>
            <consortium name="The Broad Institute Genomics Platform"/>
            <consortium name="The Broad Institute Genome Sequencing Center for Infectious Disease"/>
            <person name="Wu L."/>
            <person name="Ma J."/>
        </authorList>
    </citation>
    <scope>NUCLEOTIDE SEQUENCE [LARGE SCALE GENOMIC DNA]</scope>
    <source>
        <strain evidence="10">JCM 13249</strain>
    </source>
</reference>
<keyword evidence="5 7" id="KW-1133">Transmembrane helix</keyword>
<dbReference type="InterPro" id="IPR036259">
    <property type="entry name" value="MFS_trans_sf"/>
</dbReference>
<accession>A0ABP4XB86</accession>
<dbReference type="InterPro" id="IPR011701">
    <property type="entry name" value="MFS"/>
</dbReference>
<proteinExistence type="predicted"/>
<dbReference type="Gene3D" id="1.20.1250.20">
    <property type="entry name" value="MFS general substrate transporter like domains"/>
    <property type="match status" value="1"/>
</dbReference>
<evidence type="ECO:0000313" key="10">
    <source>
        <dbReference type="Proteomes" id="UP001500655"/>
    </source>
</evidence>
<dbReference type="Pfam" id="PF07690">
    <property type="entry name" value="MFS_1"/>
    <property type="match status" value="1"/>
</dbReference>
<feature type="domain" description="Major facilitator superfamily (MFS) profile" evidence="8">
    <location>
        <begin position="10"/>
        <end position="390"/>
    </location>
</feature>
<keyword evidence="6 7" id="KW-0472">Membrane</keyword>
<dbReference type="PANTHER" id="PTHR23517">
    <property type="entry name" value="RESISTANCE PROTEIN MDTM, PUTATIVE-RELATED-RELATED"/>
    <property type="match status" value="1"/>
</dbReference>
<dbReference type="PANTHER" id="PTHR23517:SF2">
    <property type="entry name" value="MULTIDRUG RESISTANCE PROTEIN MDTH"/>
    <property type="match status" value="1"/>
</dbReference>
<evidence type="ECO:0000256" key="5">
    <source>
        <dbReference type="ARBA" id="ARBA00022989"/>
    </source>
</evidence>
<evidence type="ECO:0000256" key="3">
    <source>
        <dbReference type="ARBA" id="ARBA00022475"/>
    </source>
</evidence>
<evidence type="ECO:0000256" key="1">
    <source>
        <dbReference type="ARBA" id="ARBA00004651"/>
    </source>
</evidence>
<dbReference type="Proteomes" id="UP001500655">
    <property type="component" value="Unassembled WGS sequence"/>
</dbReference>
<feature type="transmembrane region" description="Helical" evidence="7">
    <location>
        <begin position="45"/>
        <end position="67"/>
    </location>
</feature>
<keyword evidence="3" id="KW-1003">Cell membrane</keyword>
<feature type="transmembrane region" description="Helical" evidence="7">
    <location>
        <begin position="278"/>
        <end position="311"/>
    </location>
</feature>
<comment type="caution">
    <text evidence="9">The sequence shown here is derived from an EMBL/GenBank/DDBJ whole genome shotgun (WGS) entry which is preliminary data.</text>
</comment>
<keyword evidence="4 7" id="KW-0812">Transmembrane</keyword>
<feature type="transmembrane region" description="Helical" evidence="7">
    <location>
        <begin position="365"/>
        <end position="385"/>
    </location>
</feature>
<feature type="transmembrane region" description="Helical" evidence="7">
    <location>
        <begin position="12"/>
        <end position="33"/>
    </location>
</feature>
<organism evidence="9 10">
    <name type="scientific">Luedemannella helvata</name>
    <dbReference type="NCBI Taxonomy" id="349315"/>
    <lineage>
        <taxon>Bacteria</taxon>
        <taxon>Bacillati</taxon>
        <taxon>Actinomycetota</taxon>
        <taxon>Actinomycetes</taxon>
        <taxon>Micromonosporales</taxon>
        <taxon>Micromonosporaceae</taxon>
        <taxon>Luedemannella</taxon>
    </lineage>
</organism>
<dbReference type="InterPro" id="IPR050171">
    <property type="entry name" value="MFS_Transporters"/>
</dbReference>
<gene>
    <name evidence="9" type="ORF">GCM10009681_48670</name>
</gene>
<feature type="transmembrane region" description="Helical" evidence="7">
    <location>
        <begin position="161"/>
        <end position="183"/>
    </location>
</feature>
<evidence type="ECO:0000259" key="8">
    <source>
        <dbReference type="PROSITE" id="PS50850"/>
    </source>
</evidence>
<keyword evidence="2" id="KW-0813">Transport</keyword>
<feature type="transmembrane region" description="Helical" evidence="7">
    <location>
        <begin position="132"/>
        <end position="155"/>
    </location>
</feature>
<feature type="transmembrane region" description="Helical" evidence="7">
    <location>
        <begin position="204"/>
        <end position="228"/>
    </location>
</feature>
<dbReference type="InterPro" id="IPR020846">
    <property type="entry name" value="MFS_dom"/>
</dbReference>
<evidence type="ECO:0000256" key="4">
    <source>
        <dbReference type="ARBA" id="ARBA00022692"/>
    </source>
</evidence>
<keyword evidence="10" id="KW-1185">Reference proteome</keyword>
<comment type="subcellular location">
    <subcellularLocation>
        <location evidence="1">Cell membrane</location>
        <topology evidence="1">Multi-pass membrane protein</topology>
    </subcellularLocation>
</comment>
<evidence type="ECO:0000256" key="2">
    <source>
        <dbReference type="ARBA" id="ARBA00022448"/>
    </source>
</evidence>
<evidence type="ECO:0000256" key="6">
    <source>
        <dbReference type="ARBA" id="ARBA00023136"/>
    </source>
</evidence>